<dbReference type="GO" id="GO:0033179">
    <property type="term" value="C:proton-transporting V-type ATPase, V0 domain"/>
    <property type="evidence" value="ECO:0007669"/>
    <property type="project" value="InterPro"/>
</dbReference>
<comment type="subcellular location">
    <subcellularLocation>
        <location evidence="1">Membrane</location>
        <topology evidence="1">Multi-pass membrane protein</topology>
    </subcellularLocation>
</comment>
<evidence type="ECO:0000256" key="7">
    <source>
        <dbReference type="ARBA" id="ARBA00023136"/>
    </source>
</evidence>
<evidence type="ECO:0000256" key="8">
    <source>
        <dbReference type="SAM" id="Phobius"/>
    </source>
</evidence>
<evidence type="ECO:0000256" key="6">
    <source>
        <dbReference type="ARBA" id="ARBA00023065"/>
    </source>
</evidence>
<feature type="transmembrane region" description="Helical" evidence="8">
    <location>
        <begin position="364"/>
        <end position="388"/>
    </location>
</feature>
<comment type="similarity">
    <text evidence="2">Belongs to the V-ATPase 116 kDa subunit family.</text>
</comment>
<feature type="transmembrane region" description="Helical" evidence="8">
    <location>
        <begin position="553"/>
        <end position="576"/>
    </location>
</feature>
<dbReference type="GO" id="GO:0051117">
    <property type="term" value="F:ATPase binding"/>
    <property type="evidence" value="ECO:0007669"/>
    <property type="project" value="TreeGrafter"/>
</dbReference>
<evidence type="ECO:0000256" key="5">
    <source>
        <dbReference type="ARBA" id="ARBA00022989"/>
    </source>
</evidence>
<dbReference type="Proteomes" id="UP000824259">
    <property type="component" value="Unassembled WGS sequence"/>
</dbReference>
<organism evidence="9 10">
    <name type="scientific">Candidatus Alistipes avicola</name>
    <dbReference type="NCBI Taxonomy" id="2838432"/>
    <lineage>
        <taxon>Bacteria</taxon>
        <taxon>Pseudomonadati</taxon>
        <taxon>Bacteroidota</taxon>
        <taxon>Bacteroidia</taxon>
        <taxon>Bacteroidales</taxon>
        <taxon>Rikenellaceae</taxon>
        <taxon>Alistipes</taxon>
    </lineage>
</organism>
<accession>A0A9D2IDH3</accession>
<dbReference type="GO" id="GO:0007035">
    <property type="term" value="P:vacuolar acidification"/>
    <property type="evidence" value="ECO:0007669"/>
    <property type="project" value="TreeGrafter"/>
</dbReference>
<comment type="caution">
    <text evidence="9">The sequence shown here is derived from an EMBL/GenBank/DDBJ whole genome shotgun (WGS) entry which is preliminary data.</text>
</comment>
<evidence type="ECO:0000256" key="4">
    <source>
        <dbReference type="ARBA" id="ARBA00022692"/>
    </source>
</evidence>
<protein>
    <submittedName>
        <fullName evidence="9">V-type ATP synthase subunit I</fullName>
    </submittedName>
</protein>
<keyword evidence="7 8" id="KW-0472">Membrane</keyword>
<name>A0A9D2IDH3_9BACT</name>
<sequence length="608" mass="68107">MIAKMSKYDLVLYAGQSHDFIERLRELGLVDITTTGWDPTDEDRQLLLSIENHTKAVQALKSFRESERFTSSVAPFATGEEAFEHYTAAQQQATALQNEITRLQKTADELRPWGEFSVETLRKLTEKGILLRYFFTNRSVYEREIEGWSERYTIELISEGEANNYFVVVTHPDEEIVLDAQEVKAPTMDYRQAEQQIEQARTRLSELDKEFSRAALSLDAIRQHGAELSRRLEEIRVNSTAQSEADGSLLILEGWAEAAESEKVDALLTEYPDVLYIKSDPTPEDDTPVKLRNRPFAHLFEVIGAMYAMPKYGTIDLTRFFAPFYMIFFGFCLAEGGYGLLILLGGLFATIMGKKKGSMAMKEIGQLTMLCGGSGMVFGLLSGSFFGLQMAQWEWLGNLRDYLLTPNILFPLSIVLGAIQVVFAMMINAFVTARSFGFKYALAQIGWIIVLVGSASAYLLPERMGFSFSSVPYLVVLCLGLVLMLFFNSPGKNPFVNFGLGLWNTYNNVSGLVGDLLSYIRLFAIGLSGGILAMVFNQLAVGMSPDIPVVKQLVMLIILLLGHGINLFMCVLSSFVHPLRLTFVEFYKNAGFEASNRVFTPLKNESNK</sequence>
<dbReference type="GO" id="GO:0046961">
    <property type="term" value="F:proton-transporting ATPase activity, rotational mechanism"/>
    <property type="evidence" value="ECO:0007669"/>
    <property type="project" value="InterPro"/>
</dbReference>
<dbReference type="EMBL" id="DWYR01000001">
    <property type="protein sequence ID" value="HJA97993.1"/>
    <property type="molecule type" value="Genomic_DNA"/>
</dbReference>
<dbReference type="InterPro" id="IPR002490">
    <property type="entry name" value="V-ATPase_116kDa_su"/>
</dbReference>
<feature type="transmembrane region" description="Helical" evidence="8">
    <location>
        <begin position="466"/>
        <end position="487"/>
    </location>
</feature>
<evidence type="ECO:0000256" key="3">
    <source>
        <dbReference type="ARBA" id="ARBA00022448"/>
    </source>
</evidence>
<keyword evidence="6" id="KW-0406">Ion transport</keyword>
<keyword evidence="5 8" id="KW-1133">Transmembrane helix</keyword>
<dbReference type="PANTHER" id="PTHR11629:SF63">
    <property type="entry name" value="V-TYPE PROTON ATPASE SUBUNIT A"/>
    <property type="match status" value="1"/>
</dbReference>
<feature type="transmembrane region" description="Helical" evidence="8">
    <location>
        <begin position="519"/>
        <end position="541"/>
    </location>
</feature>
<keyword evidence="3" id="KW-0813">Transport</keyword>
<evidence type="ECO:0000313" key="9">
    <source>
        <dbReference type="EMBL" id="HJA97993.1"/>
    </source>
</evidence>
<evidence type="ECO:0000313" key="10">
    <source>
        <dbReference type="Proteomes" id="UP000824259"/>
    </source>
</evidence>
<dbReference type="GO" id="GO:0016471">
    <property type="term" value="C:vacuolar proton-transporting V-type ATPase complex"/>
    <property type="evidence" value="ECO:0007669"/>
    <property type="project" value="TreeGrafter"/>
</dbReference>
<gene>
    <name evidence="9" type="ORF">H9779_00090</name>
</gene>
<feature type="transmembrane region" description="Helical" evidence="8">
    <location>
        <begin position="408"/>
        <end position="431"/>
    </location>
</feature>
<dbReference type="PANTHER" id="PTHR11629">
    <property type="entry name" value="VACUOLAR PROTON ATPASES"/>
    <property type="match status" value="1"/>
</dbReference>
<reference evidence="9" key="2">
    <citation type="submission" date="2021-04" db="EMBL/GenBank/DDBJ databases">
        <authorList>
            <person name="Gilroy R."/>
        </authorList>
    </citation>
    <scope>NUCLEOTIDE SEQUENCE</scope>
    <source>
        <strain evidence="9">CHK169-11906</strain>
    </source>
</reference>
<feature type="transmembrane region" description="Helical" evidence="8">
    <location>
        <begin position="324"/>
        <end position="352"/>
    </location>
</feature>
<keyword evidence="4 8" id="KW-0812">Transmembrane</keyword>
<reference evidence="9" key="1">
    <citation type="journal article" date="2021" name="PeerJ">
        <title>Extensive microbial diversity within the chicken gut microbiome revealed by metagenomics and culture.</title>
        <authorList>
            <person name="Gilroy R."/>
            <person name="Ravi A."/>
            <person name="Getino M."/>
            <person name="Pursley I."/>
            <person name="Horton D.L."/>
            <person name="Alikhan N.F."/>
            <person name="Baker D."/>
            <person name="Gharbi K."/>
            <person name="Hall N."/>
            <person name="Watson M."/>
            <person name="Adriaenssens E.M."/>
            <person name="Foster-Nyarko E."/>
            <person name="Jarju S."/>
            <person name="Secka A."/>
            <person name="Antonio M."/>
            <person name="Oren A."/>
            <person name="Chaudhuri R.R."/>
            <person name="La Ragione R."/>
            <person name="Hildebrand F."/>
            <person name="Pallen M.J."/>
        </authorList>
    </citation>
    <scope>NUCLEOTIDE SEQUENCE</scope>
    <source>
        <strain evidence="9">CHK169-11906</strain>
    </source>
</reference>
<evidence type="ECO:0000256" key="1">
    <source>
        <dbReference type="ARBA" id="ARBA00004141"/>
    </source>
</evidence>
<evidence type="ECO:0000256" key="2">
    <source>
        <dbReference type="ARBA" id="ARBA00009904"/>
    </source>
</evidence>
<feature type="transmembrane region" description="Helical" evidence="8">
    <location>
        <begin position="440"/>
        <end position="460"/>
    </location>
</feature>
<dbReference type="AlphaFoldDB" id="A0A9D2IDH3"/>
<proteinExistence type="inferred from homology"/>